<dbReference type="Pfam" id="PF05713">
    <property type="entry name" value="MobC"/>
    <property type="match status" value="1"/>
</dbReference>
<feature type="region of interest" description="Disordered" evidence="1">
    <location>
        <begin position="1"/>
        <end position="65"/>
    </location>
</feature>
<name>A0ABT7IT96_9ACTN</name>
<accession>A0ABT7IT96</accession>
<reference evidence="3 4" key="1">
    <citation type="submission" date="2023-05" db="EMBL/GenBank/DDBJ databases">
        <title>Streptomyces fuscus sp. nov., a brown-black pigment producing actinomyces isolated from dry sand of Sea duck farm.</title>
        <authorList>
            <person name="Xie J."/>
            <person name="Shen N."/>
        </authorList>
    </citation>
    <scope>NUCLEOTIDE SEQUENCE [LARGE SCALE GENOMIC DNA]</scope>
    <source>
        <strain evidence="3 4">GXMU-J15</strain>
    </source>
</reference>
<dbReference type="RefSeq" id="WP_255310358.1">
    <property type="nucleotide sequence ID" value="NZ_JASJUS010000003.1"/>
</dbReference>
<gene>
    <name evidence="3" type="primary">mobC</name>
    <name evidence="3" type="ORF">QNN03_05035</name>
</gene>
<dbReference type="EMBL" id="JASJUS010000003">
    <property type="protein sequence ID" value="MDL2075798.1"/>
    <property type="molecule type" value="Genomic_DNA"/>
</dbReference>
<proteinExistence type="predicted"/>
<organism evidence="3 4">
    <name type="scientific">Streptomyces fuscus</name>
    <dbReference type="NCBI Taxonomy" id="3048495"/>
    <lineage>
        <taxon>Bacteria</taxon>
        <taxon>Bacillati</taxon>
        <taxon>Actinomycetota</taxon>
        <taxon>Actinomycetes</taxon>
        <taxon>Kitasatosporales</taxon>
        <taxon>Streptomycetaceae</taxon>
        <taxon>Streptomyces</taxon>
    </lineage>
</organism>
<evidence type="ECO:0000313" key="4">
    <source>
        <dbReference type="Proteomes" id="UP001241926"/>
    </source>
</evidence>
<evidence type="ECO:0000313" key="3">
    <source>
        <dbReference type="EMBL" id="MDL2075798.1"/>
    </source>
</evidence>
<protein>
    <submittedName>
        <fullName evidence="3">Plasmid mobilization relaxosome protein MobC</fullName>
    </submittedName>
</protein>
<evidence type="ECO:0000259" key="2">
    <source>
        <dbReference type="Pfam" id="PF05713"/>
    </source>
</evidence>
<dbReference type="InterPro" id="IPR008687">
    <property type="entry name" value="MobC"/>
</dbReference>
<keyword evidence="4" id="KW-1185">Reference proteome</keyword>
<feature type="compositionally biased region" description="Basic residues" evidence="1">
    <location>
        <begin position="50"/>
        <end position="65"/>
    </location>
</feature>
<dbReference type="Proteomes" id="UP001241926">
    <property type="component" value="Unassembled WGS sequence"/>
</dbReference>
<comment type="caution">
    <text evidence="3">The sequence shown here is derived from an EMBL/GenBank/DDBJ whole genome shotgun (WGS) entry which is preliminary data.</text>
</comment>
<feature type="domain" description="Bacterial mobilisation" evidence="2">
    <location>
        <begin position="127"/>
        <end position="161"/>
    </location>
</feature>
<sequence>MAEAAQRQGALDRGDATEGGSHPNEETTHPCHNPHCAQHASLPPSQPPARNRKPKTKSSKRKHRITSRFNDIEKQSVLDAAAACAMTPSGFLAHAALSAARDLTRTEAEVAGEREMKRQLFALGPALSRIGNNLNQVAAALNRDELAPQARSVLDGVDQVRLEVHAFIQHYLDSEHPAA</sequence>
<evidence type="ECO:0000256" key="1">
    <source>
        <dbReference type="SAM" id="MobiDB-lite"/>
    </source>
</evidence>